<evidence type="ECO:0000256" key="11">
    <source>
        <dbReference type="HAMAP-Rule" id="MF_00129"/>
    </source>
</evidence>
<comment type="caution">
    <text evidence="11">Lacks conserved residue(s) required for the propagation of feature annotation.</text>
</comment>
<dbReference type="GO" id="GO:0005829">
    <property type="term" value="C:cytosol"/>
    <property type="evidence" value="ECO:0007669"/>
    <property type="project" value="TreeGrafter"/>
</dbReference>
<dbReference type="PROSITE" id="PS01281">
    <property type="entry name" value="GIDA_2"/>
    <property type="match status" value="1"/>
</dbReference>
<gene>
    <name evidence="11 14" type="primary">mnmG</name>
    <name evidence="11" type="synonym">gidA</name>
    <name evidence="14" type="ORF">ISN26_07290</name>
</gene>
<evidence type="ECO:0000313" key="14">
    <source>
        <dbReference type="EMBL" id="MBF2735855.1"/>
    </source>
</evidence>
<dbReference type="Gene3D" id="3.50.50.60">
    <property type="entry name" value="FAD/NAD(P)-binding domain"/>
    <property type="match status" value="2"/>
</dbReference>
<dbReference type="GO" id="GO:0050660">
    <property type="term" value="F:flavin adenine dinucleotide binding"/>
    <property type="evidence" value="ECO:0007669"/>
    <property type="project" value="UniProtKB-UniRule"/>
</dbReference>
<accession>A0A930UDF2</accession>
<comment type="function">
    <text evidence="2 11">NAD-binding protein involved in the addition of a carboxymethylaminomethyl (cmnm) group at the wobble position (U34) of certain tRNAs, forming tRNA-cmnm(5)s(2)U34.</text>
</comment>
<evidence type="ECO:0000313" key="15">
    <source>
        <dbReference type="Proteomes" id="UP000604381"/>
    </source>
</evidence>
<sequence length="609" mass="65586">MPRGRPASPRVLVVGGGHAGVEAAAAAARLGLPVLLATHSLDSIGQMSCNPAIGGIGKSHLVREIDALDGVMAKAADRAGIHYRILNTRKGPAVRATRAQADRSLYRTAVRQLVEAEPLIELVQDEVEELVVKNNKVAGARLKAAGLVSCAALVLTAGTFLAGVMHTGKSSAAGGRAGHAPATRLAACLRELNLPVGRLKTGTPPRLDGRSIDYGRLESQPTARPLPSFCLLGPPPRRPRQVACHLTATNERSHAIVRRHLKDSPVYSGAISGAGPRYCPSIEDKVTRFADRDAHRIFLEPEGLHTAEVYPNGISTALPAAAQEALVRSIAGLEEARLTRLGYAVEYDYYDPRALDPSLAVRQIEGLYFAGQINGTTGYEEAAAQGLVAGANAALRLAGREAWVPGRAESYLGVLVDDLTAQGVTEPYRMFTSRAEHRLSLREDNADLRLTAQGAELGLVSEERRDAALRHQEEVEAEMARLAKVTVPAAGSRPPQPALKWLARPQARYGRLPGRAKLSRRAAAEIEARCKYGPLIERQRHSLQRERELEDLILPADLDFAGVHGLSNEAREKLRLHRPATLGQAARLSGLTPAAVSLLRLHLDRRRRA</sequence>
<reference evidence="14" key="1">
    <citation type="submission" date="2020-10" db="EMBL/GenBank/DDBJ databases">
        <title>An improved Amphimedon queenslandica hologenome assembly reveals how three proteobacterial symbionts can extend the metabolic phenotypic of their marine sponge host.</title>
        <authorList>
            <person name="Degnan B."/>
            <person name="Degnan S."/>
            <person name="Xiang X."/>
        </authorList>
    </citation>
    <scope>NUCLEOTIDE SEQUENCE</scope>
    <source>
        <strain evidence="14">AqS2</strain>
    </source>
</reference>
<dbReference type="InterPro" id="IPR049312">
    <property type="entry name" value="GIDA_C_N"/>
</dbReference>
<comment type="subunit">
    <text evidence="9 11">Homodimer. Heterotetramer of two MnmE and two MnmG subunits.</text>
</comment>
<dbReference type="NCBIfam" id="TIGR00136">
    <property type="entry name" value="mnmG_gidA"/>
    <property type="match status" value="1"/>
</dbReference>
<keyword evidence="5 11" id="KW-0285">Flavoprotein</keyword>
<dbReference type="GO" id="GO:0030488">
    <property type="term" value="P:tRNA methylation"/>
    <property type="evidence" value="ECO:0007669"/>
    <property type="project" value="TreeGrafter"/>
</dbReference>
<evidence type="ECO:0000256" key="1">
    <source>
        <dbReference type="ARBA" id="ARBA00001974"/>
    </source>
</evidence>
<dbReference type="PANTHER" id="PTHR11806">
    <property type="entry name" value="GLUCOSE INHIBITED DIVISION PROTEIN A"/>
    <property type="match status" value="1"/>
</dbReference>
<evidence type="ECO:0000256" key="4">
    <source>
        <dbReference type="ARBA" id="ARBA00020461"/>
    </source>
</evidence>
<dbReference type="InterPro" id="IPR047001">
    <property type="entry name" value="MnmG_C_subdom"/>
</dbReference>
<dbReference type="InterPro" id="IPR044920">
    <property type="entry name" value="MnmG_C_subdom_sf"/>
</dbReference>
<comment type="similarity">
    <text evidence="3 11">Belongs to the MnmG family.</text>
</comment>
<dbReference type="Gene3D" id="1.10.150.570">
    <property type="entry name" value="GidA associated domain, C-terminal subdomain"/>
    <property type="match status" value="1"/>
</dbReference>
<dbReference type="InterPro" id="IPR002218">
    <property type="entry name" value="MnmG-rel"/>
</dbReference>
<keyword evidence="7 11" id="KW-0274">FAD</keyword>
<keyword evidence="11" id="KW-0963">Cytoplasm</keyword>
<evidence type="ECO:0000256" key="5">
    <source>
        <dbReference type="ARBA" id="ARBA00022630"/>
    </source>
</evidence>
<comment type="caution">
    <text evidence="14">The sequence shown here is derived from an EMBL/GenBank/DDBJ whole genome shotgun (WGS) entry which is preliminary data.</text>
</comment>
<dbReference type="AlphaFoldDB" id="A0A930UDF2"/>
<feature type="binding site" evidence="11">
    <location>
        <begin position="15"/>
        <end position="20"/>
    </location>
    <ligand>
        <name>FAD</name>
        <dbReference type="ChEBI" id="CHEBI:57692"/>
    </ligand>
</feature>
<organism evidence="14 15">
    <name type="scientific">Candidatus Amphirhobacter heronislandensis</name>
    <dbReference type="NCBI Taxonomy" id="1732024"/>
    <lineage>
        <taxon>Bacteria</taxon>
        <taxon>Pseudomonadati</taxon>
        <taxon>Pseudomonadota</taxon>
        <taxon>Gammaproteobacteria</taxon>
        <taxon>Candidatus Tethybacterales</taxon>
        <taxon>Candidatus Tethybacteraceae</taxon>
        <taxon>Candidatus Amphirhobacter</taxon>
    </lineage>
</organism>
<feature type="binding site" evidence="11">
    <location>
        <begin position="275"/>
        <end position="289"/>
    </location>
    <ligand>
        <name>NAD(+)</name>
        <dbReference type="ChEBI" id="CHEBI:57540"/>
    </ligand>
</feature>
<dbReference type="SUPFAM" id="SSF51905">
    <property type="entry name" value="FAD/NAD(P)-binding domain"/>
    <property type="match status" value="1"/>
</dbReference>
<dbReference type="FunFam" id="3.50.50.60:FF:000002">
    <property type="entry name" value="tRNA uridine 5-carboxymethylaminomethyl modification enzyme MnmG"/>
    <property type="match status" value="1"/>
</dbReference>
<keyword evidence="6 11" id="KW-0819">tRNA processing</keyword>
<keyword evidence="8 11" id="KW-0520">NAD</keyword>
<dbReference type="PROSITE" id="PS01280">
    <property type="entry name" value="GIDA_1"/>
    <property type="match status" value="1"/>
</dbReference>
<dbReference type="InterPro" id="IPR036188">
    <property type="entry name" value="FAD/NAD-bd_sf"/>
</dbReference>
<comment type="cofactor">
    <cofactor evidence="1 11">
        <name>FAD</name>
        <dbReference type="ChEBI" id="CHEBI:57692"/>
    </cofactor>
</comment>
<dbReference type="FunFam" id="1.10.150.570:FF:000001">
    <property type="entry name" value="tRNA uridine 5-carboxymethylaminomethyl modification enzyme MnmG"/>
    <property type="match status" value="1"/>
</dbReference>
<dbReference type="Pfam" id="PF21680">
    <property type="entry name" value="GIDA_C_1st"/>
    <property type="match status" value="1"/>
</dbReference>
<comment type="subcellular location">
    <subcellularLocation>
        <location evidence="11">Cytoplasm</location>
    </subcellularLocation>
</comment>
<dbReference type="Proteomes" id="UP000604381">
    <property type="component" value="Unassembled WGS sequence"/>
</dbReference>
<dbReference type="InterPro" id="IPR020595">
    <property type="entry name" value="MnmG-rel_CS"/>
</dbReference>
<dbReference type="PANTHER" id="PTHR11806:SF0">
    <property type="entry name" value="PROTEIN MTO1 HOMOLOG, MITOCHONDRIAL"/>
    <property type="match status" value="1"/>
</dbReference>
<name>A0A930UDF2_9GAMM</name>
<evidence type="ECO:0000256" key="8">
    <source>
        <dbReference type="ARBA" id="ARBA00023027"/>
    </source>
</evidence>
<keyword evidence="12" id="KW-0812">Transmembrane</keyword>
<protein>
    <recommendedName>
        <fullName evidence="4 11">tRNA uridine 5-carboxymethylaminomethyl modification enzyme MnmG</fullName>
    </recommendedName>
    <alternativeName>
        <fullName evidence="10 11">Glucose-inhibited division protein A</fullName>
    </alternativeName>
</protein>
<evidence type="ECO:0000256" key="6">
    <source>
        <dbReference type="ARBA" id="ARBA00022694"/>
    </source>
</evidence>
<dbReference type="InterPro" id="IPR004416">
    <property type="entry name" value="MnmG"/>
</dbReference>
<dbReference type="InterPro" id="IPR040131">
    <property type="entry name" value="MnmG_N"/>
</dbReference>
<evidence type="ECO:0000256" key="9">
    <source>
        <dbReference type="ARBA" id="ARBA00025948"/>
    </source>
</evidence>
<dbReference type="EMBL" id="JADHEI010000053">
    <property type="protein sequence ID" value="MBF2735855.1"/>
    <property type="molecule type" value="Genomic_DNA"/>
</dbReference>
<evidence type="ECO:0000259" key="13">
    <source>
        <dbReference type="SMART" id="SM01228"/>
    </source>
</evidence>
<evidence type="ECO:0000256" key="7">
    <source>
        <dbReference type="ARBA" id="ARBA00022827"/>
    </source>
</evidence>
<dbReference type="GO" id="GO:0002098">
    <property type="term" value="P:tRNA wobble uridine modification"/>
    <property type="evidence" value="ECO:0007669"/>
    <property type="project" value="InterPro"/>
</dbReference>
<dbReference type="InterPro" id="IPR026904">
    <property type="entry name" value="MnmG_C"/>
</dbReference>
<keyword evidence="12" id="KW-0472">Membrane</keyword>
<evidence type="ECO:0000256" key="10">
    <source>
        <dbReference type="ARBA" id="ARBA00031800"/>
    </source>
</evidence>
<feature type="domain" description="tRNA uridine 5-carboxymethylaminomethyl modification enzyme C-terminal subdomain" evidence="13">
    <location>
        <begin position="530"/>
        <end position="601"/>
    </location>
</feature>
<dbReference type="Pfam" id="PF13932">
    <property type="entry name" value="SAM_GIDA_C"/>
    <property type="match status" value="1"/>
</dbReference>
<evidence type="ECO:0000256" key="12">
    <source>
        <dbReference type="SAM" id="Phobius"/>
    </source>
</evidence>
<keyword evidence="15" id="KW-1185">Reference proteome</keyword>
<evidence type="ECO:0000256" key="3">
    <source>
        <dbReference type="ARBA" id="ARBA00007653"/>
    </source>
</evidence>
<dbReference type="SMART" id="SM01228">
    <property type="entry name" value="GIDA_assoc_3"/>
    <property type="match status" value="1"/>
</dbReference>
<feature type="transmembrane region" description="Helical" evidence="12">
    <location>
        <begin position="144"/>
        <end position="165"/>
    </location>
</feature>
<dbReference type="HAMAP" id="MF_00129">
    <property type="entry name" value="MnmG_GidA"/>
    <property type="match status" value="1"/>
</dbReference>
<dbReference type="Pfam" id="PF01134">
    <property type="entry name" value="GIDA"/>
    <property type="match status" value="1"/>
</dbReference>
<keyword evidence="12" id="KW-1133">Transmembrane helix</keyword>
<evidence type="ECO:0000256" key="2">
    <source>
        <dbReference type="ARBA" id="ARBA00003717"/>
    </source>
</evidence>
<proteinExistence type="inferred from homology"/>